<name>A0A426ZDG5_ENSVE</name>
<gene>
    <name evidence="1" type="ORF">B296_00023889</name>
</gene>
<dbReference type="AlphaFoldDB" id="A0A426ZDG5"/>
<dbReference type="Proteomes" id="UP000287651">
    <property type="component" value="Unassembled WGS sequence"/>
</dbReference>
<dbReference type="EMBL" id="AMZH03007164">
    <property type="protein sequence ID" value="RRT61999.1"/>
    <property type="molecule type" value="Genomic_DNA"/>
</dbReference>
<organism evidence="1 2">
    <name type="scientific">Ensete ventricosum</name>
    <name type="common">Abyssinian banana</name>
    <name type="synonym">Musa ensete</name>
    <dbReference type="NCBI Taxonomy" id="4639"/>
    <lineage>
        <taxon>Eukaryota</taxon>
        <taxon>Viridiplantae</taxon>
        <taxon>Streptophyta</taxon>
        <taxon>Embryophyta</taxon>
        <taxon>Tracheophyta</taxon>
        <taxon>Spermatophyta</taxon>
        <taxon>Magnoliopsida</taxon>
        <taxon>Liliopsida</taxon>
        <taxon>Zingiberales</taxon>
        <taxon>Musaceae</taxon>
        <taxon>Ensete</taxon>
    </lineage>
</organism>
<accession>A0A426ZDG5</accession>
<reference evidence="1 2" key="1">
    <citation type="journal article" date="2014" name="Agronomy (Basel)">
        <title>A Draft Genome Sequence for Ensete ventricosum, the Drought-Tolerant Tree Against Hunger.</title>
        <authorList>
            <person name="Harrison J."/>
            <person name="Moore K.A."/>
            <person name="Paszkiewicz K."/>
            <person name="Jones T."/>
            <person name="Grant M."/>
            <person name="Ambacheew D."/>
            <person name="Muzemil S."/>
            <person name="Studholme D.J."/>
        </authorList>
    </citation>
    <scope>NUCLEOTIDE SEQUENCE [LARGE SCALE GENOMIC DNA]</scope>
</reference>
<comment type="caution">
    <text evidence="1">The sequence shown here is derived from an EMBL/GenBank/DDBJ whole genome shotgun (WGS) entry which is preliminary data.</text>
</comment>
<evidence type="ECO:0000313" key="2">
    <source>
        <dbReference type="Proteomes" id="UP000287651"/>
    </source>
</evidence>
<evidence type="ECO:0000313" key="1">
    <source>
        <dbReference type="EMBL" id="RRT61999.1"/>
    </source>
</evidence>
<protein>
    <submittedName>
        <fullName evidence="1">Uncharacterized protein</fullName>
    </submittedName>
</protein>
<proteinExistence type="predicted"/>
<sequence length="101" mass="11227">MTTSWQDEAVEVPIDSGGSCGPLPRWWRELHTEATMGMNHTRMLVCRTRSLTTKEASMLCDSCRGNNKGSVDGRGKSCARVYGLGSHRDARGGFYEDSKRK</sequence>